<keyword evidence="2" id="KW-1185">Reference proteome</keyword>
<dbReference type="AlphaFoldDB" id="A0A9P6G2K7"/>
<sequence>SQQQLPISLPIQVGLYVDCAMPYFDESDGSSTTLPATEMNTTHFHGIHVNNTVDLHALEVPENECSTLSEDDEEQATKLGIHNPLPDADGCTKPTLSPLMMLRMLHITVENTLETADEREILPQYGRRSNDLRVAVKLWKTY</sequence>
<feature type="non-terminal residue" evidence="1">
    <location>
        <position position="1"/>
    </location>
</feature>
<protein>
    <submittedName>
        <fullName evidence="1">Uncharacterized protein</fullName>
    </submittedName>
</protein>
<evidence type="ECO:0000313" key="1">
    <source>
        <dbReference type="EMBL" id="KAF9586353.1"/>
    </source>
</evidence>
<accession>A0A9P6G2K7</accession>
<name>A0A9P6G2K7_9FUNG</name>
<proteinExistence type="predicted"/>
<reference evidence="1" key="1">
    <citation type="journal article" date="2020" name="Fungal Divers.">
        <title>Resolving the Mortierellaceae phylogeny through synthesis of multi-gene phylogenetics and phylogenomics.</title>
        <authorList>
            <person name="Vandepol N."/>
            <person name="Liber J."/>
            <person name="Desiro A."/>
            <person name="Na H."/>
            <person name="Kennedy M."/>
            <person name="Barry K."/>
            <person name="Grigoriev I.V."/>
            <person name="Miller A.N."/>
            <person name="O'Donnell K."/>
            <person name="Stajich J.E."/>
            <person name="Bonito G."/>
        </authorList>
    </citation>
    <scope>NUCLEOTIDE SEQUENCE</scope>
    <source>
        <strain evidence="1">KOD1015</strain>
    </source>
</reference>
<organism evidence="1 2">
    <name type="scientific">Lunasporangiospora selenospora</name>
    <dbReference type="NCBI Taxonomy" id="979761"/>
    <lineage>
        <taxon>Eukaryota</taxon>
        <taxon>Fungi</taxon>
        <taxon>Fungi incertae sedis</taxon>
        <taxon>Mucoromycota</taxon>
        <taxon>Mortierellomycotina</taxon>
        <taxon>Mortierellomycetes</taxon>
        <taxon>Mortierellales</taxon>
        <taxon>Mortierellaceae</taxon>
        <taxon>Lunasporangiospora</taxon>
    </lineage>
</organism>
<comment type="caution">
    <text evidence="1">The sequence shown here is derived from an EMBL/GenBank/DDBJ whole genome shotgun (WGS) entry which is preliminary data.</text>
</comment>
<evidence type="ECO:0000313" key="2">
    <source>
        <dbReference type="Proteomes" id="UP000780801"/>
    </source>
</evidence>
<gene>
    <name evidence="1" type="ORF">BGW38_006414</name>
</gene>
<dbReference type="Proteomes" id="UP000780801">
    <property type="component" value="Unassembled WGS sequence"/>
</dbReference>
<dbReference type="EMBL" id="JAABOA010000041">
    <property type="protein sequence ID" value="KAF9586353.1"/>
    <property type="molecule type" value="Genomic_DNA"/>
</dbReference>